<sequence length="65" mass="7408">LSAVSFLSMETASSSNCFVLPTPGLSLFFIESDSRVYKSNLRNETRCFDSRSFYTGLEFQHFLLL</sequence>
<reference evidence="1" key="1">
    <citation type="submission" date="2014-05" db="EMBL/GenBank/DDBJ databases">
        <title>The transcriptome of the halophilic microalga Tetraselmis sp. GSL018 isolated from the Great Salt Lake, Utah.</title>
        <authorList>
            <person name="Jinkerson R.E."/>
            <person name="D'Adamo S."/>
            <person name="Posewitz M.C."/>
        </authorList>
    </citation>
    <scope>NUCLEOTIDE SEQUENCE</scope>
    <source>
        <strain evidence="1">GSL018</strain>
    </source>
</reference>
<accession>A0A061QXL3</accession>
<evidence type="ECO:0000313" key="1">
    <source>
        <dbReference type="EMBL" id="JAC63051.1"/>
    </source>
</evidence>
<dbReference type="AlphaFoldDB" id="A0A061QXL3"/>
<feature type="non-terminal residue" evidence="1">
    <location>
        <position position="1"/>
    </location>
</feature>
<dbReference type="EMBL" id="GBEZ01023876">
    <property type="protein sequence ID" value="JAC63051.1"/>
    <property type="molecule type" value="Transcribed_RNA"/>
</dbReference>
<proteinExistence type="predicted"/>
<organism evidence="1">
    <name type="scientific">Tetraselmis sp. GSL018</name>
    <dbReference type="NCBI Taxonomy" id="582737"/>
    <lineage>
        <taxon>Eukaryota</taxon>
        <taxon>Viridiplantae</taxon>
        <taxon>Chlorophyta</taxon>
        <taxon>core chlorophytes</taxon>
        <taxon>Chlorodendrophyceae</taxon>
        <taxon>Chlorodendrales</taxon>
        <taxon>Chlorodendraceae</taxon>
        <taxon>Tetraselmis</taxon>
    </lineage>
</organism>
<gene>
    <name evidence="1" type="ORF">TSPGSL018_21631</name>
</gene>
<name>A0A061QXL3_9CHLO</name>
<protein>
    <submittedName>
        <fullName evidence="1">Uncharacterized protein</fullName>
    </submittedName>
</protein>